<name>A0A2C9VYD8_MANES</name>
<protein>
    <submittedName>
        <fullName evidence="1">Uncharacterized protein</fullName>
    </submittedName>
</protein>
<sequence>MDKVKLRRQDCAAWEILVFQFITMVSVDVSDNEMALLGRKLLLS</sequence>
<gene>
    <name evidence="1" type="ORF">MANES_04G005800</name>
</gene>
<proteinExistence type="predicted"/>
<accession>A0A2C9VYD8</accession>
<reference evidence="1" key="1">
    <citation type="submission" date="2016-02" db="EMBL/GenBank/DDBJ databases">
        <title>WGS assembly of Manihot esculenta.</title>
        <authorList>
            <person name="Bredeson J.V."/>
            <person name="Prochnik S.E."/>
            <person name="Lyons J.B."/>
            <person name="Schmutz J."/>
            <person name="Grimwood J."/>
            <person name="Vrebalov J."/>
            <person name="Bart R.S."/>
            <person name="Amuge T."/>
            <person name="Ferguson M.E."/>
            <person name="Green R."/>
            <person name="Putnam N."/>
            <person name="Stites J."/>
            <person name="Rounsley S."/>
            <person name="Rokhsar D.S."/>
        </authorList>
    </citation>
    <scope>NUCLEOTIDE SEQUENCE [LARGE SCALE GENOMIC DNA]</scope>
    <source>
        <tissue evidence="1">Leaf</tissue>
    </source>
</reference>
<evidence type="ECO:0000313" key="1">
    <source>
        <dbReference type="EMBL" id="OAY51426.1"/>
    </source>
</evidence>
<organism evidence="1">
    <name type="scientific">Manihot esculenta</name>
    <name type="common">Cassava</name>
    <name type="synonym">Jatropha manihot</name>
    <dbReference type="NCBI Taxonomy" id="3983"/>
    <lineage>
        <taxon>Eukaryota</taxon>
        <taxon>Viridiplantae</taxon>
        <taxon>Streptophyta</taxon>
        <taxon>Embryophyta</taxon>
        <taxon>Tracheophyta</taxon>
        <taxon>Spermatophyta</taxon>
        <taxon>Magnoliopsida</taxon>
        <taxon>eudicotyledons</taxon>
        <taxon>Gunneridae</taxon>
        <taxon>Pentapetalae</taxon>
        <taxon>rosids</taxon>
        <taxon>fabids</taxon>
        <taxon>Malpighiales</taxon>
        <taxon>Euphorbiaceae</taxon>
        <taxon>Crotonoideae</taxon>
        <taxon>Manihoteae</taxon>
        <taxon>Manihot</taxon>
    </lineage>
</organism>
<dbReference type="EMBL" id="CM004390">
    <property type="protein sequence ID" value="OAY51426.1"/>
    <property type="molecule type" value="Genomic_DNA"/>
</dbReference>
<dbReference type="AlphaFoldDB" id="A0A2C9VYD8"/>